<evidence type="ECO:0000256" key="4">
    <source>
        <dbReference type="SAM" id="MobiDB-lite"/>
    </source>
</evidence>
<evidence type="ECO:0000256" key="2">
    <source>
        <dbReference type="ARBA" id="ARBA00022801"/>
    </source>
</evidence>
<evidence type="ECO:0000256" key="3">
    <source>
        <dbReference type="ARBA" id="ARBA00022840"/>
    </source>
</evidence>
<feature type="compositionally biased region" description="Low complexity" evidence="4">
    <location>
        <begin position="281"/>
        <end position="290"/>
    </location>
</feature>
<keyword evidence="3" id="KW-0067">ATP-binding</keyword>
<dbReference type="AlphaFoldDB" id="A0A6C0J2Y4"/>
<sequence length="907" mass="103437">MSRFLQFLNGTGNAADSGKKRDGRKAEKGSGLDTHNFMTGGSYQIDPEEMPEFYKLYCDHLRQFGPLTLTEKGSRIGSLRVDLDLIYSGQVSDHKHTREQTVAFVKAYMAEVQKYLIIKDNVEVYVLEKEYPVYEKQKNRSKSGIHIMVPSLKTDRHVEEAVRHSLLKKMESFFPDLGLAEDWRKVYDPAPLTHTSNWTMLGSKKDGGLPYEFKYIVDWDPTDGEVGIDDEVPLTLTPELVAKFSIRSSAIDETLQTDFAREQLRQSEDTPRISGGRAVSAPRGRPTSRGAPGGGGADSRGSSPTRAVMQQPLTDVQKKYYEAHTMNLADTRYTDYQTWINVGICLKNIHPDLEDVFLEFSQQYEKFDRRETNAKWDSFGFRNDGEKLGVGSLRAWSRQDNPDKYTEIEKSNTGSLMRTAAETQTEYDVAEVVYSLYRDEYKCARASSSAWYRFVGHTWKETDKGISLQCKLSGDLVKVFYRQVSSISDRLAEMDPCTADKKLTPDCFCDRCREEKVLAGYNALINKLKTVRFTENVMKMARLVFLDEEFAEKLDENKNLIAFRNGVFDMTNYTFRPGKAEDYLSFCTNMDYDDHMPYYQHPCWSEMDKFIRDVLPDGEVRAYFMSYLSNCLNGNHSAQKFHILTGSGSNGKSMLMNLMRTALGDYACTVPISLLTQARNKSSAAAPEMVRTKGRRFVTMQEPDEQCNINTGLMKELASSEKIICRDLYQGSKQMIEFDLQARFNLACNEKPKINTQDGGTWRRLVVINFTSKFVSKPTLSHEKPIDESFVHKTTSSEWAACFMSYLIHLYIEGNGFHKLDPPEKVMEYTSDYKDENDVIARFIKEKLHGVEEAGDKVSQAEVKVAFNEWKRSNDIDRGAGKIADMVKRVTETFGSGWNKFRIGDAA</sequence>
<dbReference type="PANTHER" id="PTHR35372">
    <property type="entry name" value="ATP BINDING PROTEIN-RELATED"/>
    <property type="match status" value="1"/>
</dbReference>
<dbReference type="Pfam" id="PF08707">
    <property type="entry name" value="PriCT_2"/>
    <property type="match status" value="1"/>
</dbReference>
<protein>
    <recommendedName>
        <fullName evidence="5">SF3 helicase domain-containing protein</fullName>
    </recommendedName>
</protein>
<evidence type="ECO:0000313" key="6">
    <source>
        <dbReference type="EMBL" id="QHU00029.1"/>
    </source>
</evidence>
<dbReference type="InterPro" id="IPR006500">
    <property type="entry name" value="Helicase_put_C_phage/plasmid"/>
</dbReference>
<dbReference type="InterPro" id="IPR014819">
    <property type="entry name" value="PriCT_2"/>
</dbReference>
<dbReference type="GO" id="GO:0016817">
    <property type="term" value="F:hydrolase activity, acting on acid anhydrides"/>
    <property type="evidence" value="ECO:0007669"/>
    <property type="project" value="InterPro"/>
</dbReference>
<dbReference type="InterPro" id="IPR027417">
    <property type="entry name" value="P-loop_NTPase"/>
</dbReference>
<dbReference type="InterPro" id="IPR051620">
    <property type="entry name" value="ORF904-like_C"/>
</dbReference>
<keyword evidence="1" id="KW-0547">Nucleotide-binding</keyword>
<feature type="compositionally biased region" description="Basic and acidic residues" evidence="4">
    <location>
        <begin position="17"/>
        <end position="30"/>
    </location>
</feature>
<name>A0A6C0J2Y4_9ZZZZ</name>
<evidence type="ECO:0000256" key="1">
    <source>
        <dbReference type="ARBA" id="ARBA00022741"/>
    </source>
</evidence>
<feature type="domain" description="SF3 helicase" evidence="5">
    <location>
        <begin position="619"/>
        <end position="783"/>
    </location>
</feature>
<feature type="region of interest" description="Disordered" evidence="4">
    <location>
        <begin position="8"/>
        <end position="35"/>
    </location>
</feature>
<accession>A0A6C0J2Y4</accession>
<feature type="compositionally biased region" description="Basic and acidic residues" evidence="4">
    <location>
        <begin position="259"/>
        <end position="271"/>
    </location>
</feature>
<keyword evidence="2" id="KW-0378">Hydrolase</keyword>
<feature type="region of interest" description="Disordered" evidence="4">
    <location>
        <begin position="258"/>
        <end position="307"/>
    </location>
</feature>
<organism evidence="6">
    <name type="scientific">viral metagenome</name>
    <dbReference type="NCBI Taxonomy" id="1070528"/>
    <lineage>
        <taxon>unclassified sequences</taxon>
        <taxon>metagenomes</taxon>
        <taxon>organismal metagenomes</taxon>
    </lineage>
</organism>
<dbReference type="Gene3D" id="3.40.50.300">
    <property type="entry name" value="P-loop containing nucleotide triphosphate hydrolases"/>
    <property type="match status" value="1"/>
</dbReference>
<dbReference type="EMBL" id="MN740320">
    <property type="protein sequence ID" value="QHU00029.1"/>
    <property type="molecule type" value="Genomic_DNA"/>
</dbReference>
<dbReference type="PROSITE" id="PS51206">
    <property type="entry name" value="SF3_HELICASE_1"/>
    <property type="match status" value="1"/>
</dbReference>
<dbReference type="GO" id="GO:0005524">
    <property type="term" value="F:ATP binding"/>
    <property type="evidence" value="ECO:0007669"/>
    <property type="project" value="UniProtKB-KW"/>
</dbReference>
<proteinExistence type="predicted"/>
<dbReference type="Pfam" id="PF08706">
    <property type="entry name" value="D5_N"/>
    <property type="match status" value="1"/>
</dbReference>
<dbReference type="SMART" id="SM00885">
    <property type="entry name" value="D5_N"/>
    <property type="match status" value="1"/>
</dbReference>
<evidence type="ECO:0000259" key="5">
    <source>
        <dbReference type="PROSITE" id="PS51206"/>
    </source>
</evidence>
<reference evidence="6" key="1">
    <citation type="journal article" date="2020" name="Nature">
        <title>Giant virus diversity and host interactions through global metagenomics.</title>
        <authorList>
            <person name="Schulz F."/>
            <person name="Roux S."/>
            <person name="Paez-Espino D."/>
            <person name="Jungbluth S."/>
            <person name="Walsh D.A."/>
            <person name="Denef V.J."/>
            <person name="McMahon K.D."/>
            <person name="Konstantinidis K.T."/>
            <person name="Eloe-Fadrosh E.A."/>
            <person name="Kyrpides N.C."/>
            <person name="Woyke T."/>
        </authorList>
    </citation>
    <scope>NUCLEOTIDE SEQUENCE</scope>
    <source>
        <strain evidence="6">GVMAG-M-3300025778-1</strain>
    </source>
</reference>
<dbReference type="NCBIfam" id="TIGR01613">
    <property type="entry name" value="primase_Cterm"/>
    <property type="match status" value="1"/>
</dbReference>
<dbReference type="InterPro" id="IPR014818">
    <property type="entry name" value="Phage/plasmid_primase_P4_C"/>
</dbReference>
<dbReference type="InterPro" id="IPR056443">
    <property type="entry name" value="AEP_C962R"/>
</dbReference>
<dbReference type="Pfam" id="PF23162">
    <property type="entry name" value="AEP_C962R"/>
    <property type="match status" value="1"/>
</dbReference>
<dbReference type="InterPro" id="IPR014015">
    <property type="entry name" value="Helicase_SF3_DNA-vir"/>
</dbReference>
<dbReference type="PANTHER" id="PTHR35372:SF2">
    <property type="entry name" value="SF3 HELICASE DOMAIN-CONTAINING PROTEIN"/>
    <property type="match status" value="1"/>
</dbReference>